<name>A0A127QJ76_9BURK</name>
<dbReference type="RefSeq" id="WP_156477099.1">
    <property type="nucleotide sequence ID" value="NZ_CP013233.1"/>
</dbReference>
<gene>
    <name evidence="1" type="ORF">CAter282_2373</name>
</gene>
<proteinExistence type="predicted"/>
<dbReference type="AlphaFoldDB" id="A0A127QJ76"/>
<dbReference type="Proteomes" id="UP000071778">
    <property type="component" value="Chromosome"/>
</dbReference>
<evidence type="ECO:0000313" key="1">
    <source>
        <dbReference type="EMBL" id="AMP10119.1"/>
    </source>
</evidence>
<dbReference type="EMBL" id="CP013235">
    <property type="protein sequence ID" value="AMP10119.1"/>
    <property type="molecule type" value="Genomic_DNA"/>
</dbReference>
<organism evidence="1 2">
    <name type="scientific">Collimonas arenae</name>
    <dbReference type="NCBI Taxonomy" id="279058"/>
    <lineage>
        <taxon>Bacteria</taxon>
        <taxon>Pseudomonadati</taxon>
        <taxon>Pseudomonadota</taxon>
        <taxon>Betaproteobacteria</taxon>
        <taxon>Burkholderiales</taxon>
        <taxon>Oxalobacteraceae</taxon>
        <taxon>Collimonas</taxon>
    </lineage>
</organism>
<protein>
    <submittedName>
        <fullName evidence="1">Uncharacterized protein</fullName>
    </submittedName>
</protein>
<keyword evidence="2" id="KW-1185">Reference proteome</keyword>
<reference evidence="1 2" key="1">
    <citation type="submission" date="2015-11" db="EMBL/GenBank/DDBJ databases">
        <title>Exploring the genomic traits of fungus-feeding bacterial genus Collimonas.</title>
        <authorList>
            <person name="Song C."/>
            <person name="Schmidt R."/>
            <person name="de Jager V."/>
            <person name="Krzyzanowska D."/>
            <person name="Jongedijk E."/>
            <person name="Cankar K."/>
            <person name="Beekwilder J."/>
            <person name="van Veen A."/>
            <person name="de Boer W."/>
            <person name="van Veen J.A."/>
            <person name="Garbeva P."/>
        </authorList>
    </citation>
    <scope>NUCLEOTIDE SEQUENCE [LARGE SCALE GENOMIC DNA]</scope>
    <source>
        <strain evidence="1 2">Ter282</strain>
    </source>
</reference>
<accession>A0A127QJ76</accession>
<evidence type="ECO:0000313" key="2">
    <source>
        <dbReference type="Proteomes" id="UP000071778"/>
    </source>
</evidence>
<dbReference type="PATRIC" id="fig|279058.17.peg.2591"/>
<sequence>MNKQHVKGKNKEIKGEIASKKIAGHKSLDYTGFIGKKIVKIQGDYRDSTHESRKRH</sequence>